<feature type="chain" id="PRO_5045995960" description="Serine protease" evidence="3">
    <location>
        <begin position="25"/>
        <end position="378"/>
    </location>
</feature>
<dbReference type="PANTHER" id="PTHR15462:SF19">
    <property type="entry name" value="PEPTIDASE S1 DOMAIN-CONTAINING PROTEIN"/>
    <property type="match status" value="1"/>
</dbReference>
<evidence type="ECO:0000256" key="1">
    <source>
        <dbReference type="ARBA" id="ARBA00022729"/>
    </source>
</evidence>
<dbReference type="EMBL" id="JANUGV010000001">
    <property type="protein sequence ID" value="MCS0607744.1"/>
    <property type="molecule type" value="Genomic_DNA"/>
</dbReference>
<reference evidence="4 5" key="1">
    <citation type="submission" date="2022-08" db="EMBL/GenBank/DDBJ databases">
        <title>Reclassification of Massilia species as members of the genera Telluria, Duganella, Pseudoduganella, Mokoshia gen. nov. and Zemynaea gen. nov. using orthogonal and non-orthogonal genome-based approaches.</title>
        <authorList>
            <person name="Bowman J.P."/>
        </authorList>
    </citation>
    <scope>NUCLEOTIDE SEQUENCE [LARGE SCALE GENOMIC DNA]</scope>
    <source>
        <strain evidence="4 5">JCM 31607</strain>
    </source>
</reference>
<gene>
    <name evidence="4" type="ORF">NX773_06165</name>
</gene>
<proteinExistence type="predicted"/>
<dbReference type="Proteomes" id="UP001205861">
    <property type="component" value="Unassembled WGS sequence"/>
</dbReference>
<keyword evidence="1 3" id="KW-0732">Signal</keyword>
<dbReference type="SUPFAM" id="SSF50494">
    <property type="entry name" value="Trypsin-like serine proteases"/>
    <property type="match status" value="1"/>
</dbReference>
<dbReference type="InterPro" id="IPR009003">
    <property type="entry name" value="Peptidase_S1_PA"/>
</dbReference>
<dbReference type="InterPro" id="IPR050966">
    <property type="entry name" value="Glutamyl_endopeptidase"/>
</dbReference>
<evidence type="ECO:0000256" key="2">
    <source>
        <dbReference type="SAM" id="MobiDB-lite"/>
    </source>
</evidence>
<protein>
    <recommendedName>
        <fullName evidence="6">Serine protease</fullName>
    </recommendedName>
</protein>
<evidence type="ECO:0000313" key="5">
    <source>
        <dbReference type="Proteomes" id="UP001205861"/>
    </source>
</evidence>
<organism evidence="4 5">
    <name type="scientific">Massilia solisilvae</name>
    <dbReference type="NCBI Taxonomy" id="1811225"/>
    <lineage>
        <taxon>Bacteria</taxon>
        <taxon>Pseudomonadati</taxon>
        <taxon>Pseudomonadota</taxon>
        <taxon>Betaproteobacteria</taxon>
        <taxon>Burkholderiales</taxon>
        <taxon>Oxalobacteraceae</taxon>
        <taxon>Telluria group</taxon>
        <taxon>Massilia</taxon>
    </lineage>
</organism>
<feature type="region of interest" description="Disordered" evidence="2">
    <location>
        <begin position="53"/>
        <end position="89"/>
    </location>
</feature>
<keyword evidence="5" id="KW-1185">Reference proteome</keyword>
<sequence>MKSHALASVPALVLLMAGAPLAQAQDNMVSITNNDAKAAAAYWTPERFKAAKPLPMPHAAPGATLREEPTGAPSGKVEASDGRAPAENLRASPQRLYKPDTAPGRSNGEVTTPGAVGTFGAHYTSTRVFPMFTGTAAPFSADRAYPYITVGKLFFSINNEPFVCSASVIQHRIVATAGHCVHSGTSQGFHSNWVFVPAFRDGTAPLLVWNWRAAIVTGTWATGGGTVPNAADYAMIEFGDQSVNGRTFALGDVTGWLGWQTLSLSANHTSKLGYPCNLDSCQKMQDVTSGAFRNTAPNNVEYGSDALGGSSGGPWVQNFQLLQTGGGTGSNTGSNRVVGVTSYIYVPSDPKVQGASIPDNRWVSIFTTLCSRVPGNCL</sequence>
<accession>A0ABT2BGV7</accession>
<dbReference type="Gene3D" id="2.40.10.10">
    <property type="entry name" value="Trypsin-like serine proteases"/>
    <property type="match status" value="2"/>
</dbReference>
<feature type="signal peptide" evidence="3">
    <location>
        <begin position="1"/>
        <end position="24"/>
    </location>
</feature>
<name>A0ABT2BGV7_9BURK</name>
<dbReference type="PANTHER" id="PTHR15462">
    <property type="entry name" value="SERINE PROTEASE"/>
    <property type="match status" value="1"/>
</dbReference>
<comment type="caution">
    <text evidence="4">The sequence shown here is derived from an EMBL/GenBank/DDBJ whole genome shotgun (WGS) entry which is preliminary data.</text>
</comment>
<evidence type="ECO:0000256" key="3">
    <source>
        <dbReference type="SAM" id="SignalP"/>
    </source>
</evidence>
<dbReference type="RefSeq" id="WP_258855443.1">
    <property type="nucleotide sequence ID" value="NZ_JANUGV010000001.1"/>
</dbReference>
<evidence type="ECO:0000313" key="4">
    <source>
        <dbReference type="EMBL" id="MCS0607744.1"/>
    </source>
</evidence>
<evidence type="ECO:0008006" key="6">
    <source>
        <dbReference type="Google" id="ProtNLM"/>
    </source>
</evidence>
<dbReference type="InterPro" id="IPR043504">
    <property type="entry name" value="Peptidase_S1_PA_chymotrypsin"/>
</dbReference>